<name>A0AAW5F860_CLOSY</name>
<proteinExistence type="predicted"/>
<dbReference type="EMBL" id="JAINVB010000001">
    <property type="protein sequence ID" value="MCK0087980.1"/>
    <property type="molecule type" value="Genomic_DNA"/>
</dbReference>
<dbReference type="RefSeq" id="WP_024739575.1">
    <property type="nucleotide sequence ID" value="NZ_CABHNX010000202.1"/>
</dbReference>
<accession>A0AAW5F860</accession>
<dbReference type="Proteomes" id="UP001203136">
    <property type="component" value="Unassembled WGS sequence"/>
</dbReference>
<gene>
    <name evidence="1" type="ORF">K5I21_19320</name>
</gene>
<evidence type="ECO:0000313" key="2">
    <source>
        <dbReference type="Proteomes" id="UP001203136"/>
    </source>
</evidence>
<comment type="caution">
    <text evidence="1">The sequence shown here is derived from an EMBL/GenBank/DDBJ whole genome shotgun (WGS) entry which is preliminary data.</text>
</comment>
<organism evidence="1 2">
    <name type="scientific">Clostridium symbiosum</name>
    <name type="common">Bacteroides symbiosus</name>
    <dbReference type="NCBI Taxonomy" id="1512"/>
    <lineage>
        <taxon>Bacteria</taxon>
        <taxon>Bacillati</taxon>
        <taxon>Bacillota</taxon>
        <taxon>Clostridia</taxon>
        <taxon>Lachnospirales</taxon>
        <taxon>Lachnospiraceae</taxon>
        <taxon>Otoolea</taxon>
    </lineage>
</organism>
<protein>
    <submittedName>
        <fullName evidence="1">Uncharacterized protein</fullName>
    </submittedName>
</protein>
<reference evidence="1" key="1">
    <citation type="journal article" date="2022" name="Cell Host Microbe">
        <title>Colonization of the live biotherapeutic product VE303 and modulation of the microbiota and metabolites in healthy volunteers.</title>
        <authorList>
            <person name="Dsouza M."/>
            <person name="Menon R."/>
            <person name="Crossette E."/>
            <person name="Bhattarai S.K."/>
            <person name="Schneider J."/>
            <person name="Kim Y.G."/>
            <person name="Reddy S."/>
            <person name="Caballero S."/>
            <person name="Felix C."/>
            <person name="Cornacchione L."/>
            <person name="Hendrickson J."/>
            <person name="Watson A.R."/>
            <person name="Minot S.S."/>
            <person name="Greenfield N."/>
            <person name="Schopf L."/>
            <person name="Szabady R."/>
            <person name="Patarroyo J."/>
            <person name="Smith W."/>
            <person name="Harrison P."/>
            <person name="Kuijper E.J."/>
            <person name="Kelly C.P."/>
            <person name="Olle B."/>
            <person name="Bobilev D."/>
            <person name="Silber J.L."/>
            <person name="Bucci V."/>
            <person name="Roberts B."/>
            <person name="Faith J."/>
            <person name="Norman J.M."/>
        </authorList>
    </citation>
    <scope>NUCLEOTIDE SEQUENCE</scope>
    <source>
        <strain evidence="1">VE303-04</strain>
    </source>
</reference>
<evidence type="ECO:0000313" key="1">
    <source>
        <dbReference type="EMBL" id="MCK0087980.1"/>
    </source>
</evidence>
<dbReference type="AlphaFoldDB" id="A0AAW5F860"/>
<sequence length="76" mass="9051">MKIKQKKIEKQISDICLEVENLNDYLSKLQLRAERAFIEQENSHELTEEYIILFQGITKAVDQCRRIGWDLELLKV</sequence>